<sequence>MEQNKNQQNLIDISSLIMQWLLKREQDGYRISFGYVSSEAQIDISEIIYGYRSVAIIPCDVLLTEDTLQNKADVTAGSSGLLNSKFIGDMMDESSFFAEQLYI</sequence>
<organism evidence="1 2">
    <name type="scientific">Henosepilachna vigintioctopunctata</name>
    <dbReference type="NCBI Taxonomy" id="420089"/>
    <lineage>
        <taxon>Eukaryota</taxon>
        <taxon>Metazoa</taxon>
        <taxon>Ecdysozoa</taxon>
        <taxon>Arthropoda</taxon>
        <taxon>Hexapoda</taxon>
        <taxon>Insecta</taxon>
        <taxon>Pterygota</taxon>
        <taxon>Neoptera</taxon>
        <taxon>Endopterygota</taxon>
        <taxon>Coleoptera</taxon>
        <taxon>Polyphaga</taxon>
        <taxon>Cucujiformia</taxon>
        <taxon>Coccinelloidea</taxon>
        <taxon>Coccinellidae</taxon>
        <taxon>Epilachninae</taxon>
        <taxon>Epilachnini</taxon>
        <taxon>Henosepilachna</taxon>
    </lineage>
</organism>
<dbReference type="EMBL" id="JARQZJ010000091">
    <property type="protein sequence ID" value="KAK9883100.1"/>
    <property type="molecule type" value="Genomic_DNA"/>
</dbReference>
<evidence type="ECO:0000313" key="2">
    <source>
        <dbReference type="Proteomes" id="UP001431783"/>
    </source>
</evidence>
<comment type="caution">
    <text evidence="1">The sequence shown here is derived from an EMBL/GenBank/DDBJ whole genome shotgun (WGS) entry which is preliminary data.</text>
</comment>
<name>A0AAW1UT20_9CUCU</name>
<accession>A0AAW1UT20</accession>
<protein>
    <submittedName>
        <fullName evidence="1">Uncharacterized protein</fullName>
    </submittedName>
</protein>
<gene>
    <name evidence="1" type="ORF">WA026_001300</name>
</gene>
<evidence type="ECO:0000313" key="1">
    <source>
        <dbReference type="EMBL" id="KAK9883100.1"/>
    </source>
</evidence>
<dbReference type="Proteomes" id="UP001431783">
    <property type="component" value="Unassembled WGS sequence"/>
</dbReference>
<dbReference type="AlphaFoldDB" id="A0AAW1UT20"/>
<proteinExistence type="predicted"/>
<keyword evidence="2" id="KW-1185">Reference proteome</keyword>
<reference evidence="1 2" key="1">
    <citation type="submission" date="2023-03" db="EMBL/GenBank/DDBJ databases">
        <title>Genome insight into feeding habits of ladybird beetles.</title>
        <authorList>
            <person name="Li H.-S."/>
            <person name="Huang Y.-H."/>
            <person name="Pang H."/>
        </authorList>
    </citation>
    <scope>NUCLEOTIDE SEQUENCE [LARGE SCALE GENOMIC DNA]</scope>
    <source>
        <strain evidence="1">SYSU_2023b</strain>
        <tissue evidence="1">Whole body</tissue>
    </source>
</reference>